<sequence>MSADLLQLDVDTLFEQHGVSEIDAVQKKIQTVVENKREELRTMVGERYRDLLKAADTIAAMQASAGTLIEQVHCVQGNCRSLNEQQLLGFRTMPTPATEVLHQQRTASKQLSNYYSTMVQTKLLSSLPELIWTHIDREQFYAATELFTFSRHISTGLQLDAKNALMQQLPVALKQWEILRPFHLTIKQAVLSVLEREELSAEMAVDCMLSLLLLDKCSLLQVLQTFLQLRATAYVNCLQSPSSSAEKAVDKPRRVKERILASVQILSGTIELFDTCLMTNGLLFTRLTDCMSPTSPPSISRMDSGERQLAHLLPDIICGYRPQFQAPQLTQQMLHDALRQWLAKIDGLAAKQLQQIIALIGSMQTIQDITLEANESGKRHYKALEEQFEIAPEQLDFYRLHYMPLINARVREIIKNSWAAAMQQTYEQVVSLVQSSREPAPLQIWREQSDDLPLSLAAALGDQPKRLANRTKGYDVATIELCAQFNAQLGAIVHELNATLEDQTSRIEDKIALTNFLRETAHKQLTEYLTKLKSLGLKERQALLQALRNTLALIELCPNLQLCFSQPSNWRQWVGNQTSVGAQCWQRLCSLIEQETLQLWLLIVDDVLGAHSCAEQLPAVLTHDVVLRDFALWHTQILEQRDEEHDQNVQSTIRIPSQPRLSLQTYLHQLIEALNIAVPQTLPPKVLQAFNQKLLTQILCHYEQLAASECTKSSQNIALQLYFDLKFLERVFGVNSEDRAMYEQFHTLQRNLRDCIDPFDFELFAEHIRTHVSRSTARLHSEFGVLTPPPMIVPQGDAATAAAGGSALSHEADPNVLCLSSSGSTSLWFPLLPIVMPQAATTTTSADCKNLALDSDKATTATTTTTTPTRKSQTRKADANKSKSSAATFFGMSQDWFR</sequence>
<evidence type="ECO:0000256" key="3">
    <source>
        <dbReference type="ARBA" id="ARBA00020978"/>
    </source>
</evidence>
<keyword evidence="10" id="KW-1185">Reference proteome</keyword>
<dbReference type="GO" id="GO:0006891">
    <property type="term" value="P:intra-Golgi vesicle-mediated transport"/>
    <property type="evidence" value="ECO:0007669"/>
    <property type="project" value="InterPro"/>
</dbReference>
<dbReference type="InterPro" id="IPR033370">
    <property type="entry name" value="COG1"/>
</dbReference>
<feature type="region of interest" description="Disordered" evidence="8">
    <location>
        <begin position="859"/>
        <end position="884"/>
    </location>
</feature>
<dbReference type="eggNOG" id="KOG2033">
    <property type="taxonomic scope" value="Eukaryota"/>
</dbReference>
<dbReference type="PhylomeDB" id="B4JUM3"/>
<evidence type="ECO:0000256" key="8">
    <source>
        <dbReference type="SAM" id="MobiDB-lite"/>
    </source>
</evidence>
<evidence type="ECO:0000256" key="1">
    <source>
        <dbReference type="ARBA" id="ARBA00004395"/>
    </source>
</evidence>
<dbReference type="EMBL" id="CH916374">
    <property type="protein sequence ID" value="EDV91193.1"/>
    <property type="molecule type" value="Genomic_DNA"/>
</dbReference>
<dbReference type="AlphaFoldDB" id="B4JUM3"/>
<dbReference type="FunCoup" id="B4JUM3">
    <property type="interactions" value="1367"/>
</dbReference>
<keyword evidence="4" id="KW-0813">Transport</keyword>
<keyword evidence="7" id="KW-0472">Membrane</keyword>
<dbReference type="OrthoDB" id="46189at2759"/>
<dbReference type="InParanoid" id="B4JUM3"/>
<reference evidence="9 10" key="1">
    <citation type="journal article" date="2007" name="Nature">
        <title>Evolution of genes and genomes on the Drosophila phylogeny.</title>
        <authorList>
            <consortium name="Drosophila 12 Genomes Consortium"/>
            <person name="Clark A.G."/>
            <person name="Eisen M.B."/>
            <person name="Smith D.R."/>
            <person name="Bergman C.M."/>
            <person name="Oliver B."/>
            <person name="Markow T.A."/>
            <person name="Kaufman T.C."/>
            <person name="Kellis M."/>
            <person name="Gelbart W."/>
            <person name="Iyer V.N."/>
            <person name="Pollard D.A."/>
            <person name="Sackton T.B."/>
            <person name="Larracuente A.M."/>
            <person name="Singh N.D."/>
            <person name="Abad J.P."/>
            <person name="Abt D.N."/>
            <person name="Adryan B."/>
            <person name="Aguade M."/>
            <person name="Akashi H."/>
            <person name="Anderson W.W."/>
            <person name="Aquadro C.F."/>
            <person name="Ardell D.H."/>
            <person name="Arguello R."/>
            <person name="Artieri C.G."/>
            <person name="Barbash D.A."/>
            <person name="Barker D."/>
            <person name="Barsanti P."/>
            <person name="Batterham P."/>
            <person name="Batzoglou S."/>
            <person name="Begun D."/>
            <person name="Bhutkar A."/>
            <person name="Blanco E."/>
            <person name="Bosak S.A."/>
            <person name="Bradley R.K."/>
            <person name="Brand A.D."/>
            <person name="Brent M.R."/>
            <person name="Brooks A.N."/>
            <person name="Brown R.H."/>
            <person name="Butlin R.K."/>
            <person name="Caggese C."/>
            <person name="Calvi B.R."/>
            <person name="Bernardo de Carvalho A."/>
            <person name="Caspi A."/>
            <person name="Castrezana S."/>
            <person name="Celniker S.E."/>
            <person name="Chang J.L."/>
            <person name="Chapple C."/>
            <person name="Chatterji S."/>
            <person name="Chinwalla A."/>
            <person name="Civetta A."/>
            <person name="Clifton S.W."/>
            <person name="Comeron J.M."/>
            <person name="Costello J.C."/>
            <person name="Coyne J.A."/>
            <person name="Daub J."/>
            <person name="David R.G."/>
            <person name="Delcher A.L."/>
            <person name="Delehaunty K."/>
            <person name="Do C.B."/>
            <person name="Ebling H."/>
            <person name="Edwards K."/>
            <person name="Eickbush T."/>
            <person name="Evans J.D."/>
            <person name="Filipski A."/>
            <person name="Findeiss S."/>
            <person name="Freyhult E."/>
            <person name="Fulton L."/>
            <person name="Fulton R."/>
            <person name="Garcia A.C."/>
            <person name="Gardiner A."/>
            <person name="Garfield D.A."/>
            <person name="Garvin B.E."/>
            <person name="Gibson G."/>
            <person name="Gilbert D."/>
            <person name="Gnerre S."/>
            <person name="Godfrey J."/>
            <person name="Good R."/>
            <person name="Gotea V."/>
            <person name="Gravely B."/>
            <person name="Greenberg A.J."/>
            <person name="Griffiths-Jones S."/>
            <person name="Gross S."/>
            <person name="Guigo R."/>
            <person name="Gustafson E.A."/>
            <person name="Haerty W."/>
            <person name="Hahn M.W."/>
            <person name="Halligan D.L."/>
            <person name="Halpern A.L."/>
            <person name="Halter G.M."/>
            <person name="Han M.V."/>
            <person name="Heger A."/>
            <person name="Hillier L."/>
            <person name="Hinrichs A.S."/>
            <person name="Holmes I."/>
            <person name="Hoskins R.A."/>
            <person name="Hubisz M.J."/>
            <person name="Hultmark D."/>
            <person name="Huntley M.A."/>
            <person name="Jaffe D.B."/>
            <person name="Jagadeeshan S."/>
            <person name="Jeck W.R."/>
            <person name="Johnson J."/>
            <person name="Jones C.D."/>
            <person name="Jordan W.C."/>
            <person name="Karpen G.H."/>
            <person name="Kataoka E."/>
            <person name="Keightley P.D."/>
            <person name="Kheradpour P."/>
            <person name="Kirkness E.F."/>
            <person name="Koerich L.B."/>
            <person name="Kristiansen K."/>
            <person name="Kudrna D."/>
            <person name="Kulathinal R.J."/>
            <person name="Kumar S."/>
            <person name="Kwok R."/>
            <person name="Lander E."/>
            <person name="Langley C.H."/>
            <person name="Lapoint R."/>
            <person name="Lazzaro B.P."/>
            <person name="Lee S.J."/>
            <person name="Levesque L."/>
            <person name="Li R."/>
            <person name="Lin C.F."/>
            <person name="Lin M.F."/>
            <person name="Lindblad-Toh K."/>
            <person name="Llopart A."/>
            <person name="Long M."/>
            <person name="Low L."/>
            <person name="Lozovsky E."/>
            <person name="Lu J."/>
            <person name="Luo M."/>
            <person name="Machado C.A."/>
            <person name="Makalowski W."/>
            <person name="Marzo M."/>
            <person name="Matsuda M."/>
            <person name="Matzkin L."/>
            <person name="McAllister B."/>
            <person name="McBride C.S."/>
            <person name="McKernan B."/>
            <person name="McKernan K."/>
            <person name="Mendez-Lago M."/>
            <person name="Minx P."/>
            <person name="Mollenhauer M.U."/>
            <person name="Montooth K."/>
            <person name="Mount S.M."/>
            <person name="Mu X."/>
            <person name="Myers E."/>
            <person name="Negre B."/>
            <person name="Newfeld S."/>
            <person name="Nielsen R."/>
            <person name="Noor M.A."/>
            <person name="O'Grady P."/>
            <person name="Pachter L."/>
            <person name="Papaceit M."/>
            <person name="Parisi M.J."/>
            <person name="Parisi M."/>
            <person name="Parts L."/>
            <person name="Pedersen J.S."/>
            <person name="Pesole G."/>
            <person name="Phillippy A.M."/>
            <person name="Ponting C.P."/>
            <person name="Pop M."/>
            <person name="Porcelli D."/>
            <person name="Powell J.R."/>
            <person name="Prohaska S."/>
            <person name="Pruitt K."/>
            <person name="Puig M."/>
            <person name="Quesneville H."/>
            <person name="Ram K.R."/>
            <person name="Rand D."/>
            <person name="Rasmussen M.D."/>
            <person name="Reed L.K."/>
            <person name="Reenan R."/>
            <person name="Reily A."/>
            <person name="Remington K.A."/>
            <person name="Rieger T.T."/>
            <person name="Ritchie M.G."/>
            <person name="Robin C."/>
            <person name="Rogers Y.H."/>
            <person name="Rohde C."/>
            <person name="Rozas J."/>
            <person name="Rubenfield M.J."/>
            <person name="Ruiz A."/>
            <person name="Russo S."/>
            <person name="Salzberg S.L."/>
            <person name="Sanchez-Gracia A."/>
            <person name="Saranga D.J."/>
            <person name="Sato H."/>
            <person name="Schaeffer S.W."/>
            <person name="Schatz M.C."/>
            <person name="Schlenke T."/>
            <person name="Schwartz R."/>
            <person name="Segarra C."/>
            <person name="Singh R.S."/>
            <person name="Sirot L."/>
            <person name="Sirota M."/>
            <person name="Sisneros N.B."/>
            <person name="Smith C.D."/>
            <person name="Smith T.F."/>
            <person name="Spieth J."/>
            <person name="Stage D.E."/>
            <person name="Stark A."/>
            <person name="Stephan W."/>
            <person name="Strausberg R.L."/>
            <person name="Strempel S."/>
            <person name="Sturgill D."/>
            <person name="Sutton G."/>
            <person name="Sutton G.G."/>
            <person name="Tao W."/>
            <person name="Teichmann S."/>
            <person name="Tobari Y.N."/>
            <person name="Tomimura Y."/>
            <person name="Tsolas J.M."/>
            <person name="Valente V.L."/>
            <person name="Venter E."/>
            <person name="Venter J.C."/>
            <person name="Vicario S."/>
            <person name="Vieira F.G."/>
            <person name="Vilella A.J."/>
            <person name="Villasante A."/>
            <person name="Walenz B."/>
            <person name="Wang J."/>
            <person name="Wasserman M."/>
            <person name="Watts T."/>
            <person name="Wilson D."/>
            <person name="Wilson R.K."/>
            <person name="Wing R.A."/>
            <person name="Wolfner M.F."/>
            <person name="Wong A."/>
            <person name="Wong G.K."/>
            <person name="Wu C.I."/>
            <person name="Wu G."/>
            <person name="Yamamoto D."/>
            <person name="Yang H.P."/>
            <person name="Yang S.P."/>
            <person name="Yorke J.A."/>
            <person name="Yoshida K."/>
            <person name="Zdobnov E."/>
            <person name="Zhang P."/>
            <person name="Zhang Y."/>
            <person name="Zimin A.V."/>
            <person name="Baldwin J."/>
            <person name="Abdouelleil A."/>
            <person name="Abdulkadir J."/>
            <person name="Abebe A."/>
            <person name="Abera B."/>
            <person name="Abreu J."/>
            <person name="Acer S.C."/>
            <person name="Aftuck L."/>
            <person name="Alexander A."/>
            <person name="An P."/>
            <person name="Anderson E."/>
            <person name="Anderson S."/>
            <person name="Arachi H."/>
            <person name="Azer M."/>
            <person name="Bachantsang P."/>
            <person name="Barry A."/>
            <person name="Bayul T."/>
            <person name="Berlin A."/>
            <person name="Bessette D."/>
            <person name="Bloom T."/>
            <person name="Blye J."/>
            <person name="Boguslavskiy L."/>
            <person name="Bonnet C."/>
            <person name="Boukhgalter B."/>
            <person name="Bourzgui I."/>
            <person name="Brown A."/>
            <person name="Cahill P."/>
            <person name="Channer S."/>
            <person name="Cheshatsang Y."/>
            <person name="Chuda L."/>
            <person name="Citroen M."/>
            <person name="Collymore A."/>
            <person name="Cooke P."/>
            <person name="Costello M."/>
            <person name="D'Aco K."/>
            <person name="Daza R."/>
            <person name="De Haan G."/>
            <person name="DeGray S."/>
            <person name="DeMaso C."/>
            <person name="Dhargay N."/>
            <person name="Dooley K."/>
            <person name="Dooley E."/>
            <person name="Doricent M."/>
            <person name="Dorje P."/>
            <person name="Dorjee K."/>
            <person name="Dupes A."/>
            <person name="Elong R."/>
            <person name="Falk J."/>
            <person name="Farina A."/>
            <person name="Faro S."/>
            <person name="Ferguson D."/>
            <person name="Fisher S."/>
            <person name="Foley C.D."/>
            <person name="Franke A."/>
            <person name="Friedrich D."/>
            <person name="Gadbois L."/>
            <person name="Gearin G."/>
            <person name="Gearin C.R."/>
            <person name="Giannoukos G."/>
            <person name="Goode T."/>
            <person name="Graham J."/>
            <person name="Grandbois E."/>
            <person name="Grewal S."/>
            <person name="Gyaltsen K."/>
            <person name="Hafez N."/>
            <person name="Hagos B."/>
            <person name="Hall J."/>
            <person name="Henson C."/>
            <person name="Hollinger A."/>
            <person name="Honan T."/>
            <person name="Huard M.D."/>
            <person name="Hughes L."/>
            <person name="Hurhula B."/>
            <person name="Husby M.E."/>
            <person name="Kamat A."/>
            <person name="Kanga B."/>
            <person name="Kashin S."/>
            <person name="Khazanovich D."/>
            <person name="Kisner P."/>
            <person name="Lance K."/>
            <person name="Lara M."/>
            <person name="Lee W."/>
            <person name="Lennon N."/>
            <person name="Letendre F."/>
            <person name="LeVine R."/>
            <person name="Lipovsky A."/>
            <person name="Liu X."/>
            <person name="Liu J."/>
            <person name="Liu S."/>
            <person name="Lokyitsang T."/>
            <person name="Lokyitsang Y."/>
            <person name="Lubonja R."/>
            <person name="Lui A."/>
            <person name="MacDonald P."/>
            <person name="Magnisalis V."/>
            <person name="Maru K."/>
            <person name="Matthews C."/>
            <person name="McCusker W."/>
            <person name="McDonough S."/>
            <person name="Mehta T."/>
            <person name="Meldrim J."/>
            <person name="Meneus L."/>
            <person name="Mihai O."/>
            <person name="Mihalev A."/>
            <person name="Mihova T."/>
            <person name="Mittelman R."/>
            <person name="Mlenga V."/>
            <person name="Montmayeur A."/>
            <person name="Mulrain L."/>
            <person name="Navidi A."/>
            <person name="Naylor J."/>
            <person name="Negash T."/>
            <person name="Nguyen T."/>
            <person name="Nguyen N."/>
            <person name="Nicol R."/>
            <person name="Norbu C."/>
            <person name="Norbu N."/>
            <person name="Novod N."/>
            <person name="O'Neill B."/>
            <person name="Osman S."/>
            <person name="Markiewicz E."/>
            <person name="Oyono O.L."/>
            <person name="Patti C."/>
            <person name="Phunkhang P."/>
            <person name="Pierre F."/>
            <person name="Priest M."/>
            <person name="Raghuraman S."/>
            <person name="Rege F."/>
            <person name="Reyes R."/>
            <person name="Rise C."/>
            <person name="Rogov P."/>
            <person name="Ross K."/>
            <person name="Ryan E."/>
            <person name="Settipalli S."/>
            <person name="Shea T."/>
            <person name="Sherpa N."/>
            <person name="Shi L."/>
            <person name="Shih D."/>
            <person name="Sparrow T."/>
            <person name="Spaulding J."/>
            <person name="Stalker J."/>
            <person name="Stange-Thomann N."/>
            <person name="Stavropoulos S."/>
            <person name="Stone C."/>
            <person name="Strader C."/>
            <person name="Tesfaye S."/>
            <person name="Thomson T."/>
            <person name="Thoulutsang Y."/>
            <person name="Thoulutsang D."/>
            <person name="Topham K."/>
            <person name="Topping I."/>
            <person name="Tsamla T."/>
            <person name="Vassiliev H."/>
            <person name="Vo A."/>
            <person name="Wangchuk T."/>
            <person name="Wangdi T."/>
            <person name="Weiand M."/>
            <person name="Wilkinson J."/>
            <person name="Wilson A."/>
            <person name="Yadav S."/>
            <person name="Young G."/>
            <person name="Yu Q."/>
            <person name="Zembek L."/>
            <person name="Zhong D."/>
            <person name="Zimmer A."/>
            <person name="Zwirko Z."/>
            <person name="Jaffe D.B."/>
            <person name="Alvarez P."/>
            <person name="Brockman W."/>
            <person name="Butler J."/>
            <person name="Chin C."/>
            <person name="Gnerre S."/>
            <person name="Grabherr M."/>
            <person name="Kleber M."/>
            <person name="Mauceli E."/>
            <person name="MacCallum I."/>
        </authorList>
    </citation>
    <scope>NUCLEOTIDE SEQUENCE [LARGE SCALE GENOMIC DNA]</scope>
    <source>
        <strain evidence="10">Tucson 15287-2541.00</strain>
    </source>
</reference>
<evidence type="ECO:0000256" key="4">
    <source>
        <dbReference type="ARBA" id="ARBA00022448"/>
    </source>
</evidence>
<name>B4JUM3_DROGR</name>
<dbReference type="KEGG" id="dgr:6568611"/>
<feature type="compositionally biased region" description="Low complexity" evidence="8">
    <location>
        <begin position="859"/>
        <end position="869"/>
    </location>
</feature>
<evidence type="ECO:0000256" key="2">
    <source>
        <dbReference type="ARBA" id="ARBA00006653"/>
    </source>
</evidence>
<dbReference type="GO" id="GO:0000139">
    <property type="term" value="C:Golgi membrane"/>
    <property type="evidence" value="ECO:0007669"/>
    <property type="project" value="UniProtKB-SubCell"/>
</dbReference>
<proteinExistence type="inferred from homology"/>
<evidence type="ECO:0000256" key="6">
    <source>
        <dbReference type="ARBA" id="ARBA00023034"/>
    </source>
</evidence>
<dbReference type="OMA" id="DNPRRQT"/>
<evidence type="ECO:0000256" key="7">
    <source>
        <dbReference type="ARBA" id="ARBA00023136"/>
    </source>
</evidence>
<evidence type="ECO:0000313" key="9">
    <source>
        <dbReference type="EMBL" id="EDV91193.1"/>
    </source>
</evidence>
<keyword evidence="5" id="KW-0653">Protein transport</keyword>
<accession>B4JUM3</accession>
<dbReference type="Proteomes" id="UP000001070">
    <property type="component" value="Unassembled WGS sequence"/>
</dbReference>
<evidence type="ECO:0000256" key="5">
    <source>
        <dbReference type="ARBA" id="ARBA00022927"/>
    </source>
</evidence>
<comment type="subcellular location">
    <subcellularLocation>
        <location evidence="1">Golgi apparatus membrane</location>
        <topology evidence="1">Peripheral membrane protein</topology>
    </subcellularLocation>
</comment>
<dbReference type="GO" id="GO:0015031">
    <property type="term" value="P:protein transport"/>
    <property type="evidence" value="ECO:0007669"/>
    <property type="project" value="UniProtKB-KW"/>
</dbReference>
<gene>
    <name evidence="9" type="primary">Dgri\GH15466</name>
    <name evidence="9" type="ORF">Dgri_GH15466</name>
</gene>
<dbReference type="SMR" id="B4JUM3"/>
<dbReference type="PANTHER" id="PTHR31658:SF0">
    <property type="entry name" value="CONSERVED OLIGOMERIC GOLGI COMPLEX SUBUNIT 1"/>
    <property type="match status" value="1"/>
</dbReference>
<dbReference type="STRING" id="7222.B4JUM3"/>
<dbReference type="PANTHER" id="PTHR31658">
    <property type="entry name" value="CONSERVED OLIGOMERIC GOLGI COMPLEX SUBUNIT 1"/>
    <property type="match status" value="1"/>
</dbReference>
<evidence type="ECO:0000313" key="10">
    <source>
        <dbReference type="Proteomes" id="UP000001070"/>
    </source>
</evidence>
<dbReference type="Pfam" id="PF08700">
    <property type="entry name" value="VPS51_Exo84_N"/>
    <property type="match status" value="1"/>
</dbReference>
<dbReference type="GO" id="GO:0017119">
    <property type="term" value="C:Golgi transport complex"/>
    <property type="evidence" value="ECO:0007669"/>
    <property type="project" value="EnsemblMetazoa"/>
</dbReference>
<organism evidence="10">
    <name type="scientific">Drosophila grimshawi</name>
    <name type="common">Hawaiian fruit fly</name>
    <name type="synonym">Idiomyia grimshawi</name>
    <dbReference type="NCBI Taxonomy" id="7222"/>
    <lineage>
        <taxon>Eukaryota</taxon>
        <taxon>Metazoa</taxon>
        <taxon>Ecdysozoa</taxon>
        <taxon>Arthropoda</taxon>
        <taxon>Hexapoda</taxon>
        <taxon>Insecta</taxon>
        <taxon>Pterygota</taxon>
        <taxon>Neoptera</taxon>
        <taxon>Endopterygota</taxon>
        <taxon>Diptera</taxon>
        <taxon>Brachycera</taxon>
        <taxon>Muscomorpha</taxon>
        <taxon>Ephydroidea</taxon>
        <taxon>Drosophilidae</taxon>
        <taxon>Drosophila</taxon>
        <taxon>Hawaiian Drosophila</taxon>
    </lineage>
</organism>
<keyword evidence="6" id="KW-0333">Golgi apparatus</keyword>
<comment type="similarity">
    <text evidence="2">Belongs to the COG1 family.</text>
</comment>
<dbReference type="HOGENOM" id="CLU_012605_0_0_1"/>
<protein>
    <recommendedName>
        <fullName evidence="3">Conserved oligomeric Golgi complex subunit 1</fullName>
    </recommendedName>
</protein>